<evidence type="ECO:0000313" key="2">
    <source>
        <dbReference type="EMBL" id="KAH3881282.1"/>
    </source>
</evidence>
<evidence type="ECO:0000313" key="3">
    <source>
        <dbReference type="Proteomes" id="UP000828390"/>
    </source>
</evidence>
<dbReference type="Proteomes" id="UP000828390">
    <property type="component" value="Unassembled WGS sequence"/>
</dbReference>
<evidence type="ECO:0000256" key="1">
    <source>
        <dbReference type="SAM" id="Coils"/>
    </source>
</evidence>
<proteinExistence type="predicted"/>
<keyword evidence="1" id="KW-0175">Coiled coil</keyword>
<dbReference type="EMBL" id="JAIWYP010000001">
    <property type="protein sequence ID" value="KAH3881282.1"/>
    <property type="molecule type" value="Genomic_DNA"/>
</dbReference>
<accession>A0A9D4RWL6</accession>
<comment type="caution">
    <text evidence="2">The sequence shown here is derived from an EMBL/GenBank/DDBJ whole genome shotgun (WGS) entry which is preliminary data.</text>
</comment>
<reference evidence="2" key="1">
    <citation type="journal article" date="2019" name="bioRxiv">
        <title>The Genome of the Zebra Mussel, Dreissena polymorpha: A Resource for Invasive Species Research.</title>
        <authorList>
            <person name="McCartney M.A."/>
            <person name="Auch B."/>
            <person name="Kono T."/>
            <person name="Mallez S."/>
            <person name="Zhang Y."/>
            <person name="Obille A."/>
            <person name="Becker A."/>
            <person name="Abrahante J.E."/>
            <person name="Garbe J."/>
            <person name="Badalamenti J.P."/>
            <person name="Herman A."/>
            <person name="Mangelson H."/>
            <person name="Liachko I."/>
            <person name="Sullivan S."/>
            <person name="Sone E.D."/>
            <person name="Koren S."/>
            <person name="Silverstein K.A.T."/>
            <person name="Beckman K.B."/>
            <person name="Gohl D.M."/>
        </authorList>
    </citation>
    <scope>NUCLEOTIDE SEQUENCE</scope>
    <source>
        <strain evidence="2">Duluth1</strain>
        <tissue evidence="2">Whole animal</tissue>
    </source>
</reference>
<organism evidence="2 3">
    <name type="scientific">Dreissena polymorpha</name>
    <name type="common">Zebra mussel</name>
    <name type="synonym">Mytilus polymorpha</name>
    <dbReference type="NCBI Taxonomy" id="45954"/>
    <lineage>
        <taxon>Eukaryota</taxon>
        <taxon>Metazoa</taxon>
        <taxon>Spiralia</taxon>
        <taxon>Lophotrochozoa</taxon>
        <taxon>Mollusca</taxon>
        <taxon>Bivalvia</taxon>
        <taxon>Autobranchia</taxon>
        <taxon>Heteroconchia</taxon>
        <taxon>Euheterodonta</taxon>
        <taxon>Imparidentia</taxon>
        <taxon>Neoheterodontei</taxon>
        <taxon>Myida</taxon>
        <taxon>Dreissenoidea</taxon>
        <taxon>Dreissenidae</taxon>
        <taxon>Dreissena</taxon>
    </lineage>
</organism>
<reference evidence="2" key="2">
    <citation type="submission" date="2020-11" db="EMBL/GenBank/DDBJ databases">
        <authorList>
            <person name="McCartney M.A."/>
            <person name="Auch B."/>
            <person name="Kono T."/>
            <person name="Mallez S."/>
            <person name="Becker A."/>
            <person name="Gohl D.M."/>
            <person name="Silverstein K.A.T."/>
            <person name="Koren S."/>
            <person name="Bechman K.B."/>
            <person name="Herman A."/>
            <person name="Abrahante J.E."/>
            <person name="Garbe J."/>
        </authorList>
    </citation>
    <scope>NUCLEOTIDE SEQUENCE</scope>
    <source>
        <strain evidence="2">Duluth1</strain>
        <tissue evidence="2">Whole animal</tissue>
    </source>
</reference>
<feature type="coiled-coil region" evidence="1">
    <location>
        <begin position="6"/>
        <end position="33"/>
    </location>
</feature>
<protein>
    <submittedName>
        <fullName evidence="2">Uncharacterized protein</fullName>
    </submittedName>
</protein>
<keyword evidence="3" id="KW-1185">Reference proteome</keyword>
<name>A0A9D4RWL6_DREPO</name>
<dbReference type="AlphaFoldDB" id="A0A9D4RWL6"/>
<sequence>MESADENNVNTELDEVQDKVQKLLKMKRTLIAERSKSAFINRYITAYLCLGQGIRVGADENMYGSEFQAAYNGERTLSDSDEPHIVVHVANHKTNVTQDCRIALNPYWTDNFDLYFRYVRTIIFHLKNPTHPYFFAQSDRRHFRKVSDGIEKLQKQYKVPKITLSTARCS</sequence>
<gene>
    <name evidence="2" type="ORF">DPMN_005207</name>
</gene>